<dbReference type="GO" id="GO:0046872">
    <property type="term" value="F:metal ion binding"/>
    <property type="evidence" value="ECO:0007669"/>
    <property type="project" value="UniProtKB-KW"/>
</dbReference>
<keyword evidence="3" id="KW-1029">Fimbrium biogenesis</keyword>
<dbReference type="InterPro" id="IPR011047">
    <property type="entry name" value="Quinoprotein_ADH-like_sf"/>
</dbReference>
<comment type="similarity">
    <text evidence="2">Belongs to the PilY1 family.</text>
</comment>
<dbReference type="GO" id="GO:0009289">
    <property type="term" value="C:pilus"/>
    <property type="evidence" value="ECO:0007669"/>
    <property type="project" value="UniProtKB-SubCell"/>
</dbReference>
<evidence type="ECO:0000256" key="6">
    <source>
        <dbReference type="ARBA" id="ARBA00023263"/>
    </source>
</evidence>
<dbReference type="KEGG" id="lsf:I8J32_011995"/>
<protein>
    <submittedName>
        <fullName evidence="8">Adhesin</fullName>
    </submittedName>
</protein>
<sequence>MYVGANDGMLHAINTANGVEQFAYVPAGINFSDLKSFSDPQYSHRYFVDGPIVVSNRNQTGGKNYLVGSLGRGGKGVYGLDVTSPGTFKAANVLWELSAGDNLGNVLGDPIVVKLNDGSDAVVFGNGYNSKNGQAVLYVVDIKTGVVLHEINTGVGSDNGLAAPRGWDDDGNGTVDYVYAGDLKGNVWKFDFTVSGQAKVALSGNPLFSAGASQPITGGLALARDPLTGKRWVFAGTGQFMTLTDLKDTSLQAVYGLVDENAALTKSQLHSRDIHATGSVNGQAVRSFEPHAPLASGKKGWYLELDTPATGERVISRPQVRGTVLLFASLIPPTEATCDAVGKGYVNALDVFTGTGVPQNGYFNKGTVDGQPVGSVDLGVGMPTLPIVIDNLLVVGGSKGTVGQTPVNPQGGAPSRVSWREILRD</sequence>
<evidence type="ECO:0000313" key="9">
    <source>
        <dbReference type="Proteomes" id="UP000639274"/>
    </source>
</evidence>
<dbReference type="AlphaFoldDB" id="A0A974Y3U4"/>
<dbReference type="Pfam" id="PF05567">
    <property type="entry name" value="T4P_PilY1"/>
    <property type="match status" value="1"/>
</dbReference>
<organism evidence="8 9">
    <name type="scientific">Agrilutibacter solisilvae</name>
    <dbReference type="NCBI Taxonomy" id="2763317"/>
    <lineage>
        <taxon>Bacteria</taxon>
        <taxon>Pseudomonadati</taxon>
        <taxon>Pseudomonadota</taxon>
        <taxon>Gammaproteobacteria</taxon>
        <taxon>Lysobacterales</taxon>
        <taxon>Lysobacteraceae</taxon>
        <taxon>Agrilutibacter</taxon>
    </lineage>
</organism>
<evidence type="ECO:0000256" key="2">
    <source>
        <dbReference type="ARBA" id="ARBA00008387"/>
    </source>
</evidence>
<accession>A0A974Y3U4</accession>
<dbReference type="Proteomes" id="UP000639274">
    <property type="component" value="Chromosome"/>
</dbReference>
<keyword evidence="9" id="KW-1185">Reference proteome</keyword>
<evidence type="ECO:0000256" key="1">
    <source>
        <dbReference type="ARBA" id="ARBA00004561"/>
    </source>
</evidence>
<evidence type="ECO:0000256" key="4">
    <source>
        <dbReference type="ARBA" id="ARBA00022723"/>
    </source>
</evidence>
<dbReference type="SUPFAM" id="SSF50998">
    <property type="entry name" value="Quinoprotein alcohol dehydrogenase-like"/>
    <property type="match status" value="1"/>
</dbReference>
<keyword evidence="6" id="KW-0281">Fimbrium</keyword>
<evidence type="ECO:0000259" key="7">
    <source>
        <dbReference type="Pfam" id="PF05567"/>
    </source>
</evidence>
<dbReference type="EMBL" id="CP071518">
    <property type="protein sequence ID" value="QSX80055.1"/>
    <property type="molecule type" value="Genomic_DNA"/>
</dbReference>
<keyword evidence="5" id="KW-0106">Calcium</keyword>
<dbReference type="InterPro" id="IPR008707">
    <property type="entry name" value="B-propeller_PilY1"/>
</dbReference>
<proteinExistence type="inferred from homology"/>
<comment type="subcellular location">
    <subcellularLocation>
        <location evidence="1">Fimbrium</location>
    </subcellularLocation>
</comment>
<evidence type="ECO:0000256" key="5">
    <source>
        <dbReference type="ARBA" id="ARBA00022837"/>
    </source>
</evidence>
<gene>
    <name evidence="8" type="ORF">I8J32_011995</name>
</gene>
<feature type="domain" description="PilY1 beta-propeller" evidence="7">
    <location>
        <begin position="1"/>
        <end position="262"/>
    </location>
</feature>
<reference evidence="8 9" key="1">
    <citation type="submission" date="2021-03" db="EMBL/GenBank/DDBJ databases">
        <title>Lysobacter sp. nov. isolated from soil of gangwondo yeongwol, south Korea.</title>
        <authorList>
            <person name="Kim K.R."/>
            <person name="Kim K.H."/>
            <person name="Jeon C.O."/>
        </authorList>
    </citation>
    <scope>NUCLEOTIDE SEQUENCE [LARGE SCALE GENOMIC DNA]</scope>
    <source>
        <strain evidence="8 9">R19</strain>
    </source>
</reference>
<keyword evidence="4" id="KW-0479">Metal-binding</keyword>
<name>A0A974Y3U4_9GAMM</name>
<evidence type="ECO:0000313" key="8">
    <source>
        <dbReference type="EMBL" id="QSX80055.1"/>
    </source>
</evidence>
<evidence type="ECO:0000256" key="3">
    <source>
        <dbReference type="ARBA" id="ARBA00022558"/>
    </source>
</evidence>